<sequence>MSQNPLEVLQNFNSLMPPNIEVLKIGAIMLGFL</sequence>
<protein>
    <submittedName>
        <fullName evidence="1">Uncharacterized protein</fullName>
    </submittedName>
</protein>
<proteinExistence type="predicted"/>
<organism evidence="1 2">
    <name type="scientific">Cuscuta europaea</name>
    <name type="common">European dodder</name>
    <dbReference type="NCBI Taxonomy" id="41803"/>
    <lineage>
        <taxon>Eukaryota</taxon>
        <taxon>Viridiplantae</taxon>
        <taxon>Streptophyta</taxon>
        <taxon>Embryophyta</taxon>
        <taxon>Tracheophyta</taxon>
        <taxon>Spermatophyta</taxon>
        <taxon>Magnoliopsida</taxon>
        <taxon>eudicotyledons</taxon>
        <taxon>Gunneridae</taxon>
        <taxon>Pentapetalae</taxon>
        <taxon>asterids</taxon>
        <taxon>lamiids</taxon>
        <taxon>Solanales</taxon>
        <taxon>Convolvulaceae</taxon>
        <taxon>Cuscuteae</taxon>
        <taxon>Cuscuta</taxon>
        <taxon>Cuscuta subgen. Cuscuta</taxon>
    </lineage>
</organism>
<feature type="non-terminal residue" evidence="1">
    <location>
        <position position="33"/>
    </location>
</feature>
<name>A0A9P1E854_CUSEU</name>
<dbReference type="AlphaFoldDB" id="A0A9P1E854"/>
<gene>
    <name evidence="1" type="ORF">CEURO_LOCUS9325</name>
</gene>
<evidence type="ECO:0000313" key="1">
    <source>
        <dbReference type="EMBL" id="CAH9085291.1"/>
    </source>
</evidence>
<evidence type="ECO:0000313" key="2">
    <source>
        <dbReference type="Proteomes" id="UP001152484"/>
    </source>
</evidence>
<dbReference type="Proteomes" id="UP001152484">
    <property type="component" value="Unassembled WGS sequence"/>
</dbReference>
<dbReference type="EMBL" id="CAMAPE010000018">
    <property type="protein sequence ID" value="CAH9085291.1"/>
    <property type="molecule type" value="Genomic_DNA"/>
</dbReference>
<comment type="caution">
    <text evidence="1">The sequence shown here is derived from an EMBL/GenBank/DDBJ whole genome shotgun (WGS) entry which is preliminary data.</text>
</comment>
<keyword evidence="2" id="KW-1185">Reference proteome</keyword>
<reference evidence="1" key="1">
    <citation type="submission" date="2022-07" db="EMBL/GenBank/DDBJ databases">
        <authorList>
            <person name="Macas J."/>
            <person name="Novak P."/>
            <person name="Neumann P."/>
        </authorList>
    </citation>
    <scope>NUCLEOTIDE SEQUENCE</scope>
</reference>
<accession>A0A9P1E854</accession>